<dbReference type="GO" id="GO:0051539">
    <property type="term" value="F:4 iron, 4 sulfur cluster binding"/>
    <property type="evidence" value="ECO:0007669"/>
    <property type="project" value="UniProtKB-KW"/>
</dbReference>
<proteinExistence type="predicted"/>
<dbReference type="CDD" id="cd04410">
    <property type="entry name" value="DMSOR_beta-like"/>
    <property type="match status" value="1"/>
</dbReference>
<dbReference type="Pfam" id="PF13247">
    <property type="entry name" value="Fer4_11"/>
    <property type="match status" value="1"/>
</dbReference>
<dbReference type="SUPFAM" id="SSF54862">
    <property type="entry name" value="4Fe-4S ferredoxins"/>
    <property type="match status" value="1"/>
</dbReference>
<evidence type="ECO:0000313" key="6">
    <source>
        <dbReference type="EMBL" id="GAI69370.1"/>
    </source>
</evidence>
<evidence type="ECO:0000256" key="4">
    <source>
        <dbReference type="ARBA" id="ARBA00023014"/>
    </source>
</evidence>
<keyword evidence="2" id="KW-0479">Metal-binding</keyword>
<dbReference type="InterPro" id="IPR017900">
    <property type="entry name" value="4Fe4S_Fe_S_CS"/>
</dbReference>
<keyword evidence="3" id="KW-0408">Iron</keyword>
<gene>
    <name evidence="6" type="ORF">S12H4_11294</name>
</gene>
<dbReference type="EMBL" id="BARW01005036">
    <property type="protein sequence ID" value="GAI69370.1"/>
    <property type="molecule type" value="Genomic_DNA"/>
</dbReference>
<dbReference type="PROSITE" id="PS51379">
    <property type="entry name" value="4FE4S_FER_2"/>
    <property type="match status" value="1"/>
</dbReference>
<protein>
    <recommendedName>
        <fullName evidence="5">4Fe-4S ferredoxin-type domain-containing protein</fullName>
    </recommendedName>
</protein>
<evidence type="ECO:0000256" key="2">
    <source>
        <dbReference type="ARBA" id="ARBA00022723"/>
    </source>
</evidence>
<organism evidence="6">
    <name type="scientific">marine sediment metagenome</name>
    <dbReference type="NCBI Taxonomy" id="412755"/>
    <lineage>
        <taxon>unclassified sequences</taxon>
        <taxon>metagenomes</taxon>
        <taxon>ecological metagenomes</taxon>
    </lineage>
</organism>
<dbReference type="AlphaFoldDB" id="X1S1P8"/>
<dbReference type="PROSITE" id="PS00198">
    <property type="entry name" value="4FE4S_FER_1"/>
    <property type="match status" value="1"/>
</dbReference>
<sequence length="156" mass="18028">MGKKILIDLLKLRDFDKCPVEGVCINPGNNDEFKTIREQATFLFTCRKCEEAPCISICPAEALEKEKDGMVTRSLNLCVRCKSCITICPFGTLMDDLFEKRPKNQFFDLNDDEELFRFVEASPGDTVVFYDGDEEPENHIYKLNERVLVKDFIWNP</sequence>
<evidence type="ECO:0000256" key="3">
    <source>
        <dbReference type="ARBA" id="ARBA00023004"/>
    </source>
</evidence>
<evidence type="ECO:0000259" key="5">
    <source>
        <dbReference type="PROSITE" id="PS51379"/>
    </source>
</evidence>
<comment type="caution">
    <text evidence="6">The sequence shown here is derived from an EMBL/GenBank/DDBJ whole genome shotgun (WGS) entry which is preliminary data.</text>
</comment>
<keyword evidence="1" id="KW-0004">4Fe-4S</keyword>
<dbReference type="PANTHER" id="PTHR43177:SF3">
    <property type="entry name" value="PROTEIN NRFC HOMOLOG"/>
    <property type="match status" value="1"/>
</dbReference>
<evidence type="ECO:0000256" key="1">
    <source>
        <dbReference type="ARBA" id="ARBA00022485"/>
    </source>
</evidence>
<dbReference type="InterPro" id="IPR017896">
    <property type="entry name" value="4Fe4S_Fe-S-bd"/>
</dbReference>
<dbReference type="PANTHER" id="PTHR43177">
    <property type="entry name" value="PROTEIN NRFC"/>
    <property type="match status" value="1"/>
</dbReference>
<dbReference type="InterPro" id="IPR050954">
    <property type="entry name" value="ET_IronSulfur_Cluster-Binding"/>
</dbReference>
<dbReference type="Gene3D" id="3.30.70.20">
    <property type="match status" value="1"/>
</dbReference>
<feature type="domain" description="4Fe-4S ferredoxin-type" evidence="5">
    <location>
        <begin position="69"/>
        <end position="97"/>
    </location>
</feature>
<keyword evidence="4" id="KW-0411">Iron-sulfur</keyword>
<name>X1S1P8_9ZZZZ</name>
<accession>X1S1P8</accession>
<dbReference type="GO" id="GO:0046872">
    <property type="term" value="F:metal ion binding"/>
    <property type="evidence" value="ECO:0007669"/>
    <property type="project" value="UniProtKB-KW"/>
</dbReference>
<reference evidence="6" key="1">
    <citation type="journal article" date="2014" name="Front. Microbiol.">
        <title>High frequency of phylogenetically diverse reductive dehalogenase-homologous genes in deep subseafloor sedimentary metagenomes.</title>
        <authorList>
            <person name="Kawai M."/>
            <person name="Futagami T."/>
            <person name="Toyoda A."/>
            <person name="Takaki Y."/>
            <person name="Nishi S."/>
            <person name="Hori S."/>
            <person name="Arai W."/>
            <person name="Tsubouchi T."/>
            <person name="Morono Y."/>
            <person name="Uchiyama I."/>
            <person name="Ito T."/>
            <person name="Fujiyama A."/>
            <person name="Inagaki F."/>
            <person name="Takami H."/>
        </authorList>
    </citation>
    <scope>NUCLEOTIDE SEQUENCE</scope>
    <source>
        <strain evidence="6">Expedition CK06-06</strain>
    </source>
</reference>